<dbReference type="STRING" id="985895.E4ZHN0"/>
<organism evidence="4">
    <name type="scientific">Leptosphaeria maculans (strain JN3 / isolate v23.1.3 / race Av1-4-5-6-7-8)</name>
    <name type="common">Blackleg fungus</name>
    <name type="synonym">Phoma lingam</name>
    <dbReference type="NCBI Taxonomy" id="985895"/>
    <lineage>
        <taxon>Eukaryota</taxon>
        <taxon>Fungi</taxon>
        <taxon>Dikarya</taxon>
        <taxon>Ascomycota</taxon>
        <taxon>Pezizomycotina</taxon>
        <taxon>Dothideomycetes</taxon>
        <taxon>Pleosporomycetidae</taxon>
        <taxon>Pleosporales</taxon>
        <taxon>Pleosporineae</taxon>
        <taxon>Leptosphaeriaceae</taxon>
        <taxon>Plenodomus</taxon>
        <taxon>Plenodomus lingam/Leptosphaeria maculans species complex</taxon>
    </lineage>
</organism>
<proteinExistence type="predicted"/>
<feature type="transmembrane region" description="Helical" evidence="1">
    <location>
        <begin position="238"/>
        <end position="262"/>
    </location>
</feature>
<feature type="transmembrane region" description="Helical" evidence="1">
    <location>
        <begin position="315"/>
        <end position="339"/>
    </location>
</feature>
<evidence type="ECO:0000256" key="1">
    <source>
        <dbReference type="SAM" id="Phobius"/>
    </source>
</evidence>
<dbReference type="PANTHER" id="PTHR34814:SF2">
    <property type="entry name" value="DUF3533 DOMAIN-CONTAINING PROTEIN"/>
    <property type="match status" value="1"/>
</dbReference>
<dbReference type="VEuPathDB" id="FungiDB:LEMA_P058970.1"/>
<dbReference type="OMA" id="GICNGMH"/>
<keyword evidence="1" id="KW-0472">Membrane</keyword>
<dbReference type="OrthoDB" id="3785383at2759"/>
<accession>E4ZHN0</accession>
<keyword evidence="4" id="KW-1185">Reference proteome</keyword>
<keyword evidence="1" id="KW-1133">Transmembrane helix</keyword>
<dbReference type="PANTHER" id="PTHR34814">
    <property type="entry name" value="NITROSOGUANIDINE RESISTANCE PROTEIN SNG1"/>
    <property type="match status" value="1"/>
</dbReference>
<dbReference type="eggNOG" id="ENOG502S0DZ">
    <property type="taxonomic scope" value="Eukaryota"/>
</dbReference>
<dbReference type="InParanoid" id="E4ZHN0"/>
<gene>
    <name evidence="3" type="ORF">LEMA_P058970.1</name>
</gene>
<dbReference type="EMBL" id="FP929065">
    <property type="protein sequence ID" value="CBX90863.1"/>
    <property type="molecule type" value="Genomic_DNA"/>
</dbReference>
<evidence type="ECO:0000313" key="3">
    <source>
        <dbReference type="EMBL" id="CBX90863.1"/>
    </source>
</evidence>
<sequence length="369" mass="40531">MNSFRGPFVGNGSSSDDEPTIAMKRTRTQQPNVSVIAMLKALIPAALLILVVFWINAAHIYGLFRNQGAHVKGARVALADFDGGDFGHTLRTAAAMNSGKYGFPTYVSIDTVDSDPENIRREVFEGKYWAAIVVQPGASARFEDALNGTATSYDARDVYTYYTLSARYYSLYVPGIQSTTATIASTAATLFSQEVVAERIATGTFANTTAAASALAQPVQAVSRSAASQDYADLDTKIFINTLGAILPILMQFFFIMAWNGICNGMHLYAGYTLKRHIISRLFWSITFPCLSSLCVTGWTLALRGRYHINARIFFAYWTVTWVYSMISFDILDIITGFLPMPFVPFLMISWAIFNVAAALGTTVKNCLL</sequence>
<dbReference type="InterPro" id="IPR053001">
    <property type="entry name" value="MNNG_permease-like"/>
</dbReference>
<evidence type="ECO:0000313" key="4">
    <source>
        <dbReference type="Proteomes" id="UP000002668"/>
    </source>
</evidence>
<dbReference type="GO" id="GO:0016020">
    <property type="term" value="C:membrane"/>
    <property type="evidence" value="ECO:0007669"/>
    <property type="project" value="TreeGrafter"/>
</dbReference>
<reference evidence="4" key="1">
    <citation type="journal article" date="2011" name="Nat. Commun.">
        <title>Effector diversification within compartments of the Leptosphaeria maculans genome affected by Repeat-Induced Point mutations.</title>
        <authorList>
            <person name="Rouxel T."/>
            <person name="Grandaubert J."/>
            <person name="Hane J.K."/>
            <person name="Hoede C."/>
            <person name="van de Wouw A.P."/>
            <person name="Couloux A."/>
            <person name="Dominguez V."/>
            <person name="Anthouard V."/>
            <person name="Bally P."/>
            <person name="Bourras S."/>
            <person name="Cozijnsen A.J."/>
            <person name="Ciuffetti L.M."/>
            <person name="Degrave A."/>
            <person name="Dilmaghani A."/>
            <person name="Duret L."/>
            <person name="Fudal I."/>
            <person name="Goodwin S.B."/>
            <person name="Gout L."/>
            <person name="Glaser N."/>
            <person name="Linglin J."/>
            <person name="Kema G.H.J."/>
            <person name="Lapalu N."/>
            <person name="Lawrence C.B."/>
            <person name="May K."/>
            <person name="Meyer M."/>
            <person name="Ollivier B."/>
            <person name="Poulain J."/>
            <person name="Schoch C.L."/>
            <person name="Simon A."/>
            <person name="Spatafora J.W."/>
            <person name="Stachowiak A."/>
            <person name="Turgeon B.G."/>
            <person name="Tyler B.M."/>
            <person name="Vincent D."/>
            <person name="Weissenbach J."/>
            <person name="Amselem J."/>
            <person name="Quesneville H."/>
            <person name="Oliver R.P."/>
            <person name="Wincker P."/>
            <person name="Balesdent M.-H."/>
            <person name="Howlett B.J."/>
        </authorList>
    </citation>
    <scope>NUCLEOTIDE SEQUENCE [LARGE SCALE GENOMIC DNA]</scope>
    <source>
        <strain evidence="4">JN3 / isolate v23.1.3 / race Av1-4-5-6-7-8</strain>
    </source>
</reference>
<feature type="domain" description="DUF3533" evidence="2">
    <location>
        <begin position="47"/>
        <end position="360"/>
    </location>
</feature>
<feature type="transmembrane region" description="Helical" evidence="1">
    <location>
        <begin position="345"/>
        <end position="364"/>
    </location>
</feature>
<dbReference type="HOGENOM" id="CLU_035734_1_1_1"/>
<protein>
    <recommendedName>
        <fullName evidence="2">DUF3533 domain-containing protein</fullName>
    </recommendedName>
</protein>
<dbReference type="GeneID" id="13284035"/>
<dbReference type="Pfam" id="PF12051">
    <property type="entry name" value="DUF3533"/>
    <property type="match status" value="1"/>
</dbReference>
<dbReference type="Proteomes" id="UP000002668">
    <property type="component" value="Genome"/>
</dbReference>
<dbReference type="AlphaFoldDB" id="E4ZHN0"/>
<dbReference type="InterPro" id="IPR022703">
    <property type="entry name" value="DUF3533"/>
</dbReference>
<feature type="transmembrane region" description="Helical" evidence="1">
    <location>
        <begin position="33"/>
        <end position="55"/>
    </location>
</feature>
<feature type="transmembrane region" description="Helical" evidence="1">
    <location>
        <begin position="282"/>
        <end position="303"/>
    </location>
</feature>
<name>E4ZHN0_LEPMJ</name>
<evidence type="ECO:0000259" key="2">
    <source>
        <dbReference type="Pfam" id="PF12051"/>
    </source>
</evidence>
<keyword evidence="1" id="KW-0812">Transmembrane</keyword>